<dbReference type="Gene3D" id="1.10.1760.20">
    <property type="match status" value="1"/>
</dbReference>
<feature type="transmembrane region" description="Helical" evidence="1">
    <location>
        <begin position="151"/>
        <end position="178"/>
    </location>
</feature>
<dbReference type="EMBL" id="DVIR01000011">
    <property type="protein sequence ID" value="HIS24078.1"/>
    <property type="molecule type" value="Genomic_DNA"/>
</dbReference>
<proteinExistence type="predicted"/>
<reference evidence="2" key="2">
    <citation type="journal article" date="2021" name="PeerJ">
        <title>Extensive microbial diversity within the chicken gut microbiome revealed by metagenomics and culture.</title>
        <authorList>
            <person name="Gilroy R."/>
            <person name="Ravi A."/>
            <person name="Getino M."/>
            <person name="Pursley I."/>
            <person name="Horton D.L."/>
            <person name="Alikhan N.F."/>
            <person name="Baker D."/>
            <person name="Gharbi K."/>
            <person name="Hall N."/>
            <person name="Watson M."/>
            <person name="Adriaenssens E.M."/>
            <person name="Foster-Nyarko E."/>
            <person name="Jarju S."/>
            <person name="Secka A."/>
            <person name="Antonio M."/>
            <person name="Oren A."/>
            <person name="Chaudhuri R.R."/>
            <person name="La Ragione R."/>
            <person name="Hildebrand F."/>
            <person name="Pallen M.J."/>
        </authorList>
    </citation>
    <scope>NUCLEOTIDE SEQUENCE</scope>
    <source>
        <strain evidence="2">CHK157-1446</strain>
    </source>
</reference>
<keyword evidence="1" id="KW-0472">Membrane</keyword>
<dbReference type="Proteomes" id="UP000823982">
    <property type="component" value="Unassembled WGS sequence"/>
</dbReference>
<keyword evidence="1" id="KW-1133">Transmembrane helix</keyword>
<name>A0A9D1EML7_9FIRM</name>
<sequence>MSTAIKTIDKPRLSVKAQTLATVAAIAGAVLIPQVFHLIGAASGLGTALGEAFLPMHLPIILAGLLAGPYVGAIAGLLGPMVSFLISSMPGAAMLPIMMVELCAYGLAAGLLRNANMPTIAKVLITQVAGRIVRAAAILIAVFAFEREGVSVAAIWTAITTGLFGICMQWLLLPLIVYRVEHLNK</sequence>
<comment type="caution">
    <text evidence="2">The sequence shown here is derived from an EMBL/GenBank/DDBJ whole genome shotgun (WGS) entry which is preliminary data.</text>
</comment>
<feature type="transmembrane region" description="Helical" evidence="1">
    <location>
        <begin position="124"/>
        <end position="145"/>
    </location>
</feature>
<dbReference type="AlphaFoldDB" id="A0A9D1EML7"/>
<keyword evidence="1" id="KW-0812">Transmembrane</keyword>
<protein>
    <submittedName>
        <fullName evidence="2">ECF transporter S component</fullName>
    </submittedName>
</protein>
<evidence type="ECO:0000313" key="2">
    <source>
        <dbReference type="EMBL" id="HIS24078.1"/>
    </source>
</evidence>
<dbReference type="Pfam" id="PF12822">
    <property type="entry name" value="ECF_trnsprt"/>
    <property type="match status" value="1"/>
</dbReference>
<feature type="transmembrane region" description="Helical" evidence="1">
    <location>
        <begin position="20"/>
        <end position="39"/>
    </location>
</feature>
<dbReference type="GO" id="GO:0022857">
    <property type="term" value="F:transmembrane transporter activity"/>
    <property type="evidence" value="ECO:0007669"/>
    <property type="project" value="InterPro"/>
</dbReference>
<organism evidence="2 3">
    <name type="scientific">Candidatus Faeciplasma gallinarum</name>
    <dbReference type="NCBI Taxonomy" id="2840799"/>
    <lineage>
        <taxon>Bacteria</taxon>
        <taxon>Bacillati</taxon>
        <taxon>Bacillota</taxon>
        <taxon>Clostridia</taxon>
        <taxon>Eubacteriales</taxon>
        <taxon>Oscillospiraceae</taxon>
        <taxon>Oscillospiraceae incertae sedis</taxon>
        <taxon>Candidatus Faeciplasma</taxon>
    </lineage>
</organism>
<feature type="transmembrane region" description="Helical" evidence="1">
    <location>
        <begin position="60"/>
        <end position="86"/>
    </location>
</feature>
<reference evidence="2" key="1">
    <citation type="submission" date="2020-10" db="EMBL/GenBank/DDBJ databases">
        <authorList>
            <person name="Gilroy R."/>
        </authorList>
    </citation>
    <scope>NUCLEOTIDE SEQUENCE</scope>
    <source>
        <strain evidence="2">CHK157-1446</strain>
    </source>
</reference>
<evidence type="ECO:0000256" key="1">
    <source>
        <dbReference type="SAM" id="Phobius"/>
    </source>
</evidence>
<dbReference type="InterPro" id="IPR024529">
    <property type="entry name" value="ECF_trnsprt_substrate-spec"/>
</dbReference>
<feature type="transmembrane region" description="Helical" evidence="1">
    <location>
        <begin position="92"/>
        <end position="112"/>
    </location>
</feature>
<gene>
    <name evidence="2" type="ORF">IAD01_01585</name>
</gene>
<accession>A0A9D1EML7</accession>
<evidence type="ECO:0000313" key="3">
    <source>
        <dbReference type="Proteomes" id="UP000823982"/>
    </source>
</evidence>